<dbReference type="GO" id="GO:0044718">
    <property type="term" value="P:siderophore transmembrane transport"/>
    <property type="evidence" value="ECO:0007669"/>
    <property type="project" value="TreeGrafter"/>
</dbReference>
<sequence length="804" mass="85637">MTSLDRARSAARPFDPPVTAKRQVAAALPGRIALRPAPLALALAAALGAVAVDARAQASGEAVQVAQGAAAGPQDRAEGAPASLKAVVVTATRSAAEELGVPASVTAVRSEQLEKRNVSRFGDALVEVPGLYVRGPALGGQVPGSGQAVLSLRGVPRSPRTLVMIDGQPINNALTGGVDVAGISLEGVERVEVVRGPYSASYGGNAMGGVINFITAGPDDPLTELRLGAGSMRQRGASLVHRKRYEGGLGVTFSLGYRESTGYADSDHVVKALGPGASAPVTGGSPTETTDGAAAWWAGTKGARPWVQQGGSLAFHHSPTQRTRLVAGVSWNEYSIGRMRPVSFLRDAAGNAVFAGTVSPAGAPGQRFALAETDYLTVSPSGEQDFRMFLRGEHRFEGGSELRANLGTQRHDFDFVMATPRSAATYDAGPGELTTQPNSRTDFDLSLRTPMSDRWVLTTGVAFNRSSLDRRTFALANWRDPDDRGALRTAGRGTSNNAAVFFQSEHFLGNAFTAYLGGRYDRFETQGQVIQTASPAFEQGIDSRSFSEFSPKLALVWQATPSLSLRGSYGEGFRPPALFDLYSRSTFATATAGVIRVVEASPDLEPERIQSLEFGADLVLAGRGTASVTVYRQRLSDLIYRRTITPTLSRTENAGEADVDGIEASLRWATPVKGLAAFGSLTHQFRYEISRNNAVPESVGRNLTDVPQTMWAAGVEYDGGAWTGLLAYRYVSRVFASSDDLNVNTSQGVYGAYDAHGIWSAKLGYRLNRKLGLSLAVDNIGDRDYFVFSKQPGRTVYGEVAYRF</sequence>
<keyword evidence="16" id="KW-1185">Reference proteome</keyword>
<dbReference type="AlphaFoldDB" id="A0A7W8HGI6"/>
<dbReference type="InterPro" id="IPR039426">
    <property type="entry name" value="TonB-dep_rcpt-like"/>
</dbReference>
<dbReference type="Proteomes" id="UP000532440">
    <property type="component" value="Unassembled WGS sequence"/>
</dbReference>
<dbReference type="CDD" id="cd01347">
    <property type="entry name" value="ligand_gated_channel"/>
    <property type="match status" value="1"/>
</dbReference>
<feature type="domain" description="TonB-dependent receptor plug" evidence="14">
    <location>
        <begin position="101"/>
        <end position="210"/>
    </location>
</feature>
<evidence type="ECO:0000256" key="2">
    <source>
        <dbReference type="ARBA" id="ARBA00009810"/>
    </source>
</evidence>
<dbReference type="RefSeq" id="WP_183965803.1">
    <property type="nucleotide sequence ID" value="NZ_BAABEW010000001.1"/>
</dbReference>
<keyword evidence="7 12" id="KW-0798">TonB box</keyword>
<evidence type="ECO:0000313" key="15">
    <source>
        <dbReference type="EMBL" id="MBB5271432.1"/>
    </source>
</evidence>
<keyword evidence="4 11" id="KW-1134">Transmembrane beta strand</keyword>
<keyword evidence="9 15" id="KW-0675">Receptor</keyword>
<evidence type="ECO:0000256" key="11">
    <source>
        <dbReference type="PROSITE-ProRule" id="PRU01360"/>
    </source>
</evidence>
<dbReference type="Pfam" id="PF07715">
    <property type="entry name" value="Plug"/>
    <property type="match status" value="1"/>
</dbReference>
<comment type="similarity">
    <text evidence="2 11 12">Belongs to the TonB-dependent receptor family.</text>
</comment>
<dbReference type="SUPFAM" id="SSF56935">
    <property type="entry name" value="Porins"/>
    <property type="match status" value="1"/>
</dbReference>
<feature type="domain" description="TonB-dependent receptor-like beta-barrel" evidence="13">
    <location>
        <begin position="343"/>
        <end position="780"/>
    </location>
</feature>
<evidence type="ECO:0000256" key="12">
    <source>
        <dbReference type="RuleBase" id="RU003357"/>
    </source>
</evidence>
<name>A0A7W8HGI6_9BURK</name>
<evidence type="ECO:0000259" key="13">
    <source>
        <dbReference type="Pfam" id="PF00593"/>
    </source>
</evidence>
<dbReference type="InterPro" id="IPR037066">
    <property type="entry name" value="Plug_dom_sf"/>
</dbReference>
<dbReference type="PANTHER" id="PTHR30069:SF29">
    <property type="entry name" value="HEMOGLOBIN AND HEMOGLOBIN-HAPTOGLOBIN-BINDING PROTEIN 1-RELATED"/>
    <property type="match status" value="1"/>
</dbReference>
<proteinExistence type="inferred from homology"/>
<dbReference type="PANTHER" id="PTHR30069">
    <property type="entry name" value="TONB-DEPENDENT OUTER MEMBRANE RECEPTOR"/>
    <property type="match status" value="1"/>
</dbReference>
<evidence type="ECO:0000256" key="5">
    <source>
        <dbReference type="ARBA" id="ARBA00022692"/>
    </source>
</evidence>
<evidence type="ECO:0000256" key="4">
    <source>
        <dbReference type="ARBA" id="ARBA00022452"/>
    </source>
</evidence>
<evidence type="ECO:0000256" key="6">
    <source>
        <dbReference type="ARBA" id="ARBA00022729"/>
    </source>
</evidence>
<evidence type="ECO:0000259" key="14">
    <source>
        <dbReference type="Pfam" id="PF07715"/>
    </source>
</evidence>
<organism evidence="15 16">
    <name type="scientific">Quisquiliibacterium transsilvanicum</name>
    <dbReference type="NCBI Taxonomy" id="1549638"/>
    <lineage>
        <taxon>Bacteria</taxon>
        <taxon>Pseudomonadati</taxon>
        <taxon>Pseudomonadota</taxon>
        <taxon>Betaproteobacteria</taxon>
        <taxon>Burkholderiales</taxon>
        <taxon>Burkholderiaceae</taxon>
        <taxon>Quisquiliibacterium</taxon>
    </lineage>
</organism>
<dbReference type="InterPro" id="IPR036942">
    <property type="entry name" value="Beta-barrel_TonB_sf"/>
</dbReference>
<keyword evidence="3 11" id="KW-0813">Transport</keyword>
<reference evidence="15 16" key="1">
    <citation type="submission" date="2020-08" db="EMBL/GenBank/DDBJ databases">
        <title>Genomic Encyclopedia of Type Strains, Phase IV (KMG-IV): sequencing the most valuable type-strain genomes for metagenomic binning, comparative biology and taxonomic classification.</title>
        <authorList>
            <person name="Goeker M."/>
        </authorList>
    </citation>
    <scope>NUCLEOTIDE SEQUENCE [LARGE SCALE GENOMIC DNA]</scope>
    <source>
        <strain evidence="15 16">DSM 29781</strain>
    </source>
</reference>
<dbReference type="InterPro" id="IPR012910">
    <property type="entry name" value="Plug_dom"/>
</dbReference>
<dbReference type="InterPro" id="IPR000531">
    <property type="entry name" value="Beta-barrel_TonB"/>
</dbReference>
<accession>A0A7W8HGI6</accession>
<protein>
    <submittedName>
        <fullName evidence="15">Iron complex outermembrane receptor protein</fullName>
    </submittedName>
</protein>
<evidence type="ECO:0000313" key="16">
    <source>
        <dbReference type="Proteomes" id="UP000532440"/>
    </source>
</evidence>
<evidence type="ECO:0000256" key="8">
    <source>
        <dbReference type="ARBA" id="ARBA00023136"/>
    </source>
</evidence>
<evidence type="ECO:0000256" key="9">
    <source>
        <dbReference type="ARBA" id="ARBA00023170"/>
    </source>
</evidence>
<dbReference type="PROSITE" id="PS52016">
    <property type="entry name" value="TONB_DEPENDENT_REC_3"/>
    <property type="match status" value="1"/>
</dbReference>
<gene>
    <name evidence="15" type="ORF">HNQ70_001442</name>
</gene>
<keyword evidence="10 11" id="KW-0998">Cell outer membrane</keyword>
<dbReference type="GO" id="GO:0015344">
    <property type="term" value="F:siderophore uptake transmembrane transporter activity"/>
    <property type="evidence" value="ECO:0007669"/>
    <property type="project" value="TreeGrafter"/>
</dbReference>
<evidence type="ECO:0000256" key="3">
    <source>
        <dbReference type="ARBA" id="ARBA00022448"/>
    </source>
</evidence>
<keyword evidence="5 11" id="KW-0812">Transmembrane</keyword>
<keyword evidence="8 11" id="KW-0472">Membrane</keyword>
<comment type="subcellular location">
    <subcellularLocation>
        <location evidence="1 11">Cell outer membrane</location>
        <topology evidence="1 11">Multi-pass membrane protein</topology>
    </subcellularLocation>
</comment>
<dbReference type="Gene3D" id="2.40.170.20">
    <property type="entry name" value="TonB-dependent receptor, beta-barrel domain"/>
    <property type="match status" value="1"/>
</dbReference>
<dbReference type="Gene3D" id="2.170.130.10">
    <property type="entry name" value="TonB-dependent receptor, plug domain"/>
    <property type="match status" value="1"/>
</dbReference>
<keyword evidence="6" id="KW-0732">Signal</keyword>
<evidence type="ECO:0000256" key="1">
    <source>
        <dbReference type="ARBA" id="ARBA00004571"/>
    </source>
</evidence>
<dbReference type="Pfam" id="PF00593">
    <property type="entry name" value="TonB_dep_Rec_b-barrel"/>
    <property type="match status" value="1"/>
</dbReference>
<evidence type="ECO:0000256" key="10">
    <source>
        <dbReference type="ARBA" id="ARBA00023237"/>
    </source>
</evidence>
<dbReference type="GO" id="GO:0009279">
    <property type="term" value="C:cell outer membrane"/>
    <property type="evidence" value="ECO:0007669"/>
    <property type="project" value="UniProtKB-SubCell"/>
</dbReference>
<evidence type="ECO:0000256" key="7">
    <source>
        <dbReference type="ARBA" id="ARBA00023077"/>
    </source>
</evidence>
<comment type="caution">
    <text evidence="15">The sequence shown here is derived from an EMBL/GenBank/DDBJ whole genome shotgun (WGS) entry which is preliminary data.</text>
</comment>
<dbReference type="EMBL" id="JACHGB010000003">
    <property type="protein sequence ID" value="MBB5271432.1"/>
    <property type="molecule type" value="Genomic_DNA"/>
</dbReference>